<dbReference type="InterPro" id="IPR000980">
    <property type="entry name" value="SH2"/>
</dbReference>
<evidence type="ECO:0000256" key="2">
    <source>
        <dbReference type="ARBA" id="ARBA00022801"/>
    </source>
</evidence>
<dbReference type="InterPro" id="IPR000387">
    <property type="entry name" value="Tyr_Pase_dom"/>
</dbReference>
<comment type="catalytic activity">
    <reaction evidence="4">
        <text>O-phospho-L-tyrosyl-[protein] + H2O = L-tyrosyl-[protein] + phosphate</text>
        <dbReference type="Rhea" id="RHEA:10684"/>
        <dbReference type="Rhea" id="RHEA-COMP:10136"/>
        <dbReference type="Rhea" id="RHEA-COMP:20101"/>
        <dbReference type="ChEBI" id="CHEBI:15377"/>
        <dbReference type="ChEBI" id="CHEBI:43474"/>
        <dbReference type="ChEBI" id="CHEBI:46858"/>
        <dbReference type="ChEBI" id="CHEBI:61978"/>
        <dbReference type="EC" id="3.1.3.48"/>
    </reaction>
</comment>
<dbReference type="Pfam" id="PF00102">
    <property type="entry name" value="Y_phosphatase"/>
    <property type="match status" value="1"/>
</dbReference>
<dbReference type="GO" id="GO:0000278">
    <property type="term" value="P:mitotic cell cycle"/>
    <property type="evidence" value="ECO:0007669"/>
    <property type="project" value="TreeGrafter"/>
</dbReference>
<evidence type="ECO:0000259" key="7">
    <source>
        <dbReference type="PROSITE" id="PS50001"/>
    </source>
</evidence>
<evidence type="ECO:0000313" key="10">
    <source>
        <dbReference type="EnsemblMetazoa" id="CLYHEMP002493.1"/>
    </source>
</evidence>
<dbReference type="EC" id="3.1.3.48" evidence="1"/>
<dbReference type="SMART" id="SM00252">
    <property type="entry name" value="SH2"/>
    <property type="match status" value="2"/>
</dbReference>
<dbReference type="PANTHER" id="PTHR46257:SF3">
    <property type="entry name" value="TYROSINE-PROTEIN PHOSPHATASE CORKSCREW"/>
    <property type="match status" value="1"/>
</dbReference>
<evidence type="ECO:0000259" key="8">
    <source>
        <dbReference type="PROSITE" id="PS50055"/>
    </source>
</evidence>
<keyword evidence="11" id="KW-1185">Reference proteome</keyword>
<feature type="domain" description="SH2" evidence="7">
    <location>
        <begin position="7"/>
        <end position="101"/>
    </location>
</feature>
<keyword evidence="2" id="KW-0378">Hydrolase</keyword>
<dbReference type="InterPro" id="IPR052123">
    <property type="entry name" value="Non-rcpt_Tyr_Phosphatase"/>
</dbReference>
<reference evidence="10" key="1">
    <citation type="submission" date="2021-01" db="UniProtKB">
        <authorList>
            <consortium name="EnsemblMetazoa"/>
        </authorList>
    </citation>
    <scope>IDENTIFICATION</scope>
</reference>
<dbReference type="GO" id="GO:0035556">
    <property type="term" value="P:intracellular signal transduction"/>
    <property type="evidence" value="ECO:0007669"/>
    <property type="project" value="TreeGrafter"/>
</dbReference>
<dbReference type="PRINTS" id="PR00401">
    <property type="entry name" value="SH2DOMAIN"/>
</dbReference>
<dbReference type="Gene3D" id="3.30.505.10">
    <property type="entry name" value="SH2 domain"/>
    <property type="match status" value="2"/>
</dbReference>
<dbReference type="GO" id="GO:0001784">
    <property type="term" value="F:phosphotyrosine residue binding"/>
    <property type="evidence" value="ECO:0007669"/>
    <property type="project" value="TreeGrafter"/>
</dbReference>
<feature type="region of interest" description="Disordered" evidence="6">
    <location>
        <begin position="511"/>
        <end position="622"/>
    </location>
</feature>
<dbReference type="FunFam" id="3.90.190.10:FF:000102">
    <property type="entry name" value="Receptor-type tyrosine-protein phosphatase"/>
    <property type="match status" value="1"/>
</dbReference>
<feature type="domain" description="SH2" evidence="7">
    <location>
        <begin position="111"/>
        <end position="206"/>
    </location>
</feature>
<dbReference type="PRINTS" id="PR00700">
    <property type="entry name" value="PRTYPHPHTASE"/>
</dbReference>
<dbReference type="Pfam" id="PF00017">
    <property type="entry name" value="SH2"/>
    <property type="match status" value="2"/>
</dbReference>
<evidence type="ECO:0000256" key="3">
    <source>
        <dbReference type="ARBA" id="ARBA00022912"/>
    </source>
</evidence>
<dbReference type="SMART" id="SM00404">
    <property type="entry name" value="PTPc_motif"/>
    <property type="match status" value="1"/>
</dbReference>
<dbReference type="PROSITE" id="PS50055">
    <property type="entry name" value="TYR_PHOSPHATASE_PTP"/>
    <property type="match status" value="1"/>
</dbReference>
<dbReference type="GO" id="GO:0005737">
    <property type="term" value="C:cytoplasm"/>
    <property type="evidence" value="ECO:0007669"/>
    <property type="project" value="TreeGrafter"/>
</dbReference>
<evidence type="ECO:0000256" key="1">
    <source>
        <dbReference type="ARBA" id="ARBA00013064"/>
    </source>
</evidence>
<feature type="domain" description="Tyrosine specific protein phosphatases" evidence="9">
    <location>
        <begin position="414"/>
        <end position="491"/>
    </location>
</feature>
<dbReference type="SUPFAM" id="SSF55550">
    <property type="entry name" value="SH2 domain"/>
    <property type="match status" value="2"/>
</dbReference>
<organism evidence="10 11">
    <name type="scientific">Clytia hemisphaerica</name>
    <dbReference type="NCBI Taxonomy" id="252671"/>
    <lineage>
        <taxon>Eukaryota</taxon>
        <taxon>Metazoa</taxon>
        <taxon>Cnidaria</taxon>
        <taxon>Hydrozoa</taxon>
        <taxon>Hydroidolina</taxon>
        <taxon>Leptothecata</taxon>
        <taxon>Obeliida</taxon>
        <taxon>Clytiidae</taxon>
        <taxon>Clytia</taxon>
    </lineage>
</organism>
<keyword evidence="5" id="KW-0727">SH2 domain</keyword>
<evidence type="ECO:0000259" key="9">
    <source>
        <dbReference type="PROSITE" id="PS50056"/>
    </source>
</evidence>
<evidence type="ECO:0000256" key="4">
    <source>
        <dbReference type="ARBA" id="ARBA00051722"/>
    </source>
</evidence>
<dbReference type="GeneID" id="136819670"/>
<dbReference type="Proteomes" id="UP000594262">
    <property type="component" value="Unplaced"/>
</dbReference>
<dbReference type="GO" id="GO:0004726">
    <property type="term" value="F:non-membrane spanning protein tyrosine phosphatase activity"/>
    <property type="evidence" value="ECO:0007669"/>
    <property type="project" value="TreeGrafter"/>
</dbReference>
<feature type="compositionally biased region" description="Pro residues" evidence="6">
    <location>
        <begin position="574"/>
        <end position="590"/>
    </location>
</feature>
<feature type="compositionally biased region" description="Polar residues" evidence="6">
    <location>
        <begin position="554"/>
        <end position="567"/>
    </location>
</feature>
<dbReference type="SUPFAM" id="SSF52799">
    <property type="entry name" value="(Phosphotyrosine protein) phosphatases II"/>
    <property type="match status" value="1"/>
</dbReference>
<dbReference type="PANTHER" id="PTHR46257">
    <property type="entry name" value="TYROSINE-PROTEIN PHOSPHATASE CORKSCREW"/>
    <property type="match status" value="1"/>
</dbReference>
<accession>A0A7M5V2L9</accession>
<dbReference type="EnsemblMetazoa" id="CLYHEMT002493.1">
    <property type="protein sequence ID" value="CLYHEMP002493.1"/>
    <property type="gene ID" value="CLYHEMG002493"/>
</dbReference>
<proteinExistence type="predicted"/>
<name>A0A7M5V2L9_9CNID</name>
<dbReference type="GO" id="GO:0030154">
    <property type="term" value="P:cell differentiation"/>
    <property type="evidence" value="ECO:0007669"/>
    <property type="project" value="TreeGrafter"/>
</dbReference>
<protein>
    <recommendedName>
        <fullName evidence="1">protein-tyrosine-phosphatase</fullName>
        <ecNumber evidence="1">3.1.3.48</ecNumber>
    </recommendedName>
</protein>
<dbReference type="PROSITE" id="PS50056">
    <property type="entry name" value="TYR_PHOSPHATASE_2"/>
    <property type="match status" value="1"/>
</dbReference>
<dbReference type="InterPro" id="IPR029021">
    <property type="entry name" value="Prot-tyrosine_phosphatase-like"/>
</dbReference>
<dbReference type="InterPro" id="IPR003595">
    <property type="entry name" value="Tyr_Pase_cat"/>
</dbReference>
<dbReference type="InterPro" id="IPR036860">
    <property type="entry name" value="SH2_dom_sf"/>
</dbReference>
<dbReference type="OrthoDB" id="8815311at2759"/>
<dbReference type="AlphaFoldDB" id="A0A7M5V2L9"/>
<dbReference type="RefSeq" id="XP_066932015.1">
    <property type="nucleotide sequence ID" value="XM_067075914.1"/>
</dbReference>
<feature type="domain" description="Tyrosine-protein phosphatase" evidence="8">
    <location>
        <begin position="236"/>
        <end position="500"/>
    </location>
</feature>
<dbReference type="SMART" id="SM00194">
    <property type="entry name" value="PTPc"/>
    <property type="match status" value="1"/>
</dbReference>
<keyword evidence="3" id="KW-0904">Protein phosphatase</keyword>
<sequence length="622" mass="70600">MASTRRWFHQNIGGLEAEKLLLACGRDGSFLCRPSTNKVDYTLSVRKNGAVTHIKVLNRGDNFDLGFGGDPFPTLSSLVTYYMENELREKSGELIELLYPMNCKDPTTRRWFHGHISGTDSERLMLDKGKSGSFMVRESVTNPGNFVVTARTEDIIKHVMIRNIDGSFDFGGGTKFGTLTELVDHYRENPMVEKNGGTVLHLKHPMNSTKFTAASIKDRVTELQKESEICSGKDGFWEEFEQLQQQEYKHKYTKKVGLTSYNKHKNVFRNIVPFDHTRVVLTDGDPDDPKQDYINASYIDGEFSHEYIATQACLEETIVDFWRMVYSENTHVILMGMKLIEKGKKRCAQYWPDCDHSMKVGQFDIACNKETETQEFVLREFELRNNDEPEKGTRTVYHYQFIAWPEHGLPENVGSILGILHDINLKQKDYDYPIVVQCSNGIGRTATFIIIDMLLKIVQRKTLDCEIDVQKTVQHVRTQRANMVQLEGQYTFIYLALAHYIEMENFNPHVTSPPKPNVPTQPVAPAIPERPPPRNKNLTSNKNNIPHRPPPAIPSNNQHHPNNYQKTPNGGGPDIPPTPPPRNPSKPNGPPSLLGMRLVQDLPESPAPGTPPARPPPRGMKP</sequence>
<evidence type="ECO:0000256" key="6">
    <source>
        <dbReference type="SAM" id="MobiDB-lite"/>
    </source>
</evidence>
<dbReference type="InterPro" id="IPR000242">
    <property type="entry name" value="PTP_cat"/>
</dbReference>
<dbReference type="CDD" id="cd09931">
    <property type="entry name" value="SH2_C-SH2_SHP_like"/>
    <property type="match status" value="1"/>
</dbReference>
<evidence type="ECO:0000313" key="11">
    <source>
        <dbReference type="Proteomes" id="UP000594262"/>
    </source>
</evidence>
<feature type="compositionally biased region" description="Pro residues" evidence="6">
    <location>
        <begin position="605"/>
        <end position="622"/>
    </location>
</feature>
<dbReference type="Gene3D" id="3.90.190.10">
    <property type="entry name" value="Protein tyrosine phosphatase superfamily"/>
    <property type="match status" value="1"/>
</dbReference>
<dbReference type="PROSITE" id="PS50001">
    <property type="entry name" value="SH2"/>
    <property type="match status" value="2"/>
</dbReference>
<evidence type="ECO:0000256" key="5">
    <source>
        <dbReference type="PROSITE-ProRule" id="PRU00191"/>
    </source>
</evidence>